<name>A0ABY4DXX6_9NEIS</name>
<organism evidence="1 2">
    <name type="scientific">Vitreoscilla massiliensis</name>
    <dbReference type="NCBI Taxonomy" id="1689272"/>
    <lineage>
        <taxon>Bacteria</taxon>
        <taxon>Pseudomonadati</taxon>
        <taxon>Pseudomonadota</taxon>
        <taxon>Betaproteobacteria</taxon>
        <taxon>Neisseriales</taxon>
        <taxon>Neisseriaceae</taxon>
        <taxon>Vitreoscilla</taxon>
    </lineage>
</organism>
<dbReference type="RefSeq" id="WP_058356408.1">
    <property type="nucleotide sequence ID" value="NZ_CABKVG010000009.1"/>
</dbReference>
<accession>A0ABY4DXX6</accession>
<evidence type="ECO:0000313" key="1">
    <source>
        <dbReference type="EMBL" id="UOO88157.1"/>
    </source>
</evidence>
<reference evidence="1 2" key="1">
    <citation type="journal article" date="2022" name="Res Sq">
        <title>Evolution of multicellular longitudinally dividing oral cavity symbionts (Neisseriaceae).</title>
        <authorList>
            <person name="Nyongesa S."/>
            <person name="Weber P."/>
            <person name="Bernet E."/>
            <person name="Pullido F."/>
            <person name="Nieckarz M."/>
            <person name="Delaby M."/>
            <person name="Nieves C."/>
            <person name="Viehboeck T."/>
            <person name="Krause N."/>
            <person name="Rivera-Millot A."/>
            <person name="Nakamura A."/>
            <person name="Vischer N."/>
            <person name="VanNieuwenhze M."/>
            <person name="Brun Y."/>
            <person name="Cava F."/>
            <person name="Bulgheresi S."/>
            <person name="Veyrier F."/>
        </authorList>
    </citation>
    <scope>NUCLEOTIDE SEQUENCE [LARGE SCALE GENOMIC DNA]</scope>
    <source>
        <strain evidence="1 2">SN4</strain>
    </source>
</reference>
<dbReference type="Proteomes" id="UP000832011">
    <property type="component" value="Chromosome"/>
</dbReference>
<keyword evidence="2" id="KW-1185">Reference proteome</keyword>
<proteinExistence type="predicted"/>
<evidence type="ECO:0008006" key="3">
    <source>
        <dbReference type="Google" id="ProtNLM"/>
    </source>
</evidence>
<evidence type="ECO:0000313" key="2">
    <source>
        <dbReference type="Proteomes" id="UP000832011"/>
    </source>
</evidence>
<dbReference type="EMBL" id="CP091511">
    <property type="protein sequence ID" value="UOO88157.1"/>
    <property type="molecule type" value="Genomic_DNA"/>
</dbReference>
<gene>
    <name evidence="1" type="ORF">LVJ82_11740</name>
</gene>
<protein>
    <recommendedName>
        <fullName evidence="3">Apea-like HEPN domain-containing protein</fullName>
    </recommendedName>
</protein>
<sequence>MLVQQHANHSLNTVEEQYHQVKTALSEPVRLRLHRSLSWLKQAEHSDDLDMKFMCLWVAFNAAYAIDAQNHLPAADKIGFRDFLQRICSVNNQHIYQLVWQTYSASIRTLLDSKYVFQPFWNHHNGLLSEEAWQEQFAAARRKSHKALQEQDTSSVLLVVFERLYTLRNQIFHGGATHASKVNRAQLKDANRILSDMLPLFLQVMLSKPNEGLWGKPYYPVVD</sequence>